<dbReference type="EMBL" id="QGGR01000019">
    <property type="protein sequence ID" value="PWK40470.1"/>
    <property type="molecule type" value="Genomic_DNA"/>
</dbReference>
<feature type="region of interest" description="Disordered" evidence="1">
    <location>
        <begin position="1"/>
        <end position="25"/>
    </location>
</feature>
<comment type="caution">
    <text evidence="2">The sequence shown here is derived from an EMBL/GenBank/DDBJ whole genome shotgun (WGS) entry which is preliminary data.</text>
</comment>
<accession>A0A316F4T3</accession>
<sequence>MQAACTSATPGKTLSVEVRSGEPGASDEAIATAEIPCDATVTVNGLGGLPAEPIIVDLRGNQSDVLSAYAIVAPTASLPAGR</sequence>
<dbReference type="AlphaFoldDB" id="A0A316F4T3"/>
<dbReference type="Proteomes" id="UP000245697">
    <property type="component" value="Unassembled WGS sequence"/>
</dbReference>
<evidence type="ECO:0000313" key="3">
    <source>
        <dbReference type="Proteomes" id="UP000245697"/>
    </source>
</evidence>
<organism evidence="2 3">
    <name type="scientific">Actinoplanes xinjiangensis</name>
    <dbReference type="NCBI Taxonomy" id="512350"/>
    <lineage>
        <taxon>Bacteria</taxon>
        <taxon>Bacillati</taxon>
        <taxon>Actinomycetota</taxon>
        <taxon>Actinomycetes</taxon>
        <taxon>Micromonosporales</taxon>
        <taxon>Micromonosporaceae</taxon>
        <taxon>Actinoplanes</taxon>
    </lineage>
</organism>
<evidence type="ECO:0000313" key="2">
    <source>
        <dbReference type="EMBL" id="PWK40470.1"/>
    </source>
</evidence>
<proteinExistence type="predicted"/>
<name>A0A316F4T3_9ACTN</name>
<feature type="compositionally biased region" description="Polar residues" evidence="1">
    <location>
        <begin position="1"/>
        <end position="12"/>
    </location>
</feature>
<evidence type="ECO:0000256" key="1">
    <source>
        <dbReference type="SAM" id="MobiDB-lite"/>
    </source>
</evidence>
<reference evidence="2 3" key="1">
    <citation type="submission" date="2018-05" db="EMBL/GenBank/DDBJ databases">
        <title>Genomic Encyclopedia of Archaeal and Bacterial Type Strains, Phase II (KMG-II): from individual species to whole genera.</title>
        <authorList>
            <person name="Goeker M."/>
        </authorList>
    </citation>
    <scope>NUCLEOTIDE SEQUENCE [LARGE SCALE GENOMIC DNA]</scope>
    <source>
        <strain evidence="2 3">DSM 45184</strain>
    </source>
</reference>
<protein>
    <submittedName>
        <fullName evidence="2">Uncharacterized protein</fullName>
    </submittedName>
</protein>
<keyword evidence="3" id="KW-1185">Reference proteome</keyword>
<gene>
    <name evidence="2" type="ORF">BC793_11978</name>
</gene>